<dbReference type="PANTHER" id="PTHR15622:SF2">
    <property type="entry name" value="U4_U6 SMALL NUCLEAR RIBONUCLEOPROTEIN PRP4"/>
    <property type="match status" value="1"/>
</dbReference>
<dbReference type="InterPro" id="IPR051983">
    <property type="entry name" value="WSB_SOCS-box_domain"/>
</dbReference>
<dbReference type="InterPro" id="IPR036322">
    <property type="entry name" value="WD40_repeat_dom_sf"/>
</dbReference>
<dbReference type="SMART" id="SM00320">
    <property type="entry name" value="WD40"/>
    <property type="match status" value="4"/>
</dbReference>
<dbReference type="PANTHER" id="PTHR15622">
    <property type="entry name" value="WD40 REPEAT PROTEIN"/>
    <property type="match status" value="1"/>
</dbReference>
<protein>
    <submittedName>
        <fullName evidence="3">WD repeat and SOCS box-containing protein 1</fullName>
    </submittedName>
</protein>
<dbReference type="AlphaFoldDB" id="A0A0X3Q3F2"/>
<proteinExistence type="predicted"/>
<dbReference type="PROSITE" id="PS50082">
    <property type="entry name" value="WD_REPEATS_2"/>
    <property type="match status" value="2"/>
</dbReference>
<organism evidence="3">
    <name type="scientific">Schistocephalus solidus</name>
    <name type="common">Tapeworm</name>
    <dbReference type="NCBI Taxonomy" id="70667"/>
    <lineage>
        <taxon>Eukaryota</taxon>
        <taxon>Metazoa</taxon>
        <taxon>Spiralia</taxon>
        <taxon>Lophotrochozoa</taxon>
        <taxon>Platyhelminthes</taxon>
        <taxon>Cestoda</taxon>
        <taxon>Eucestoda</taxon>
        <taxon>Diphyllobothriidea</taxon>
        <taxon>Diphyllobothriidae</taxon>
        <taxon>Schistocephalus</taxon>
    </lineage>
</organism>
<dbReference type="GO" id="GO:0000209">
    <property type="term" value="P:protein polyubiquitination"/>
    <property type="evidence" value="ECO:0007669"/>
    <property type="project" value="TreeGrafter"/>
</dbReference>
<keyword evidence="1" id="KW-0833">Ubl conjugation pathway</keyword>
<feature type="repeat" description="WD" evidence="2">
    <location>
        <begin position="295"/>
        <end position="336"/>
    </location>
</feature>
<evidence type="ECO:0000256" key="2">
    <source>
        <dbReference type="PROSITE-ProRule" id="PRU00221"/>
    </source>
</evidence>
<sequence length="572" mass="62982">MLDSNPQLLSYYPETRNAIHICAFSQCGRYFAFSEDTTNVFIYDFNSVINCVEHDSDPRSDATSKVGKPENVRVPSAIPAAVLPPGIWTERTSSDVNARGDHAGSQRVPLSALFSIETNGTINHLAFGHGDITACRLPHRLPKRLSRVTKSETVCVLAIALSTGYIEVYNVDLLYFYPPPLAKMVLFDGNQPIVHIAMASDGSLRLASVSSMGVVKLWDIWDDGNMYVTLTSDDEDSTSSITSINDLSEFSTDKRLTNEISVATWHPFGEHLFLGDVNGRGLILQTESPYRCIALLRHHHLISAACYSQDGGLLITASFDGTCIAWAVPSYTMIHCYWHLDCPRSIRLLGGANDFHVTSLALSPDATSFATICEDGNLRIWPVSPSREPKVFFHEDLNRTDMRRRTLVFSPCGQVLAIAMTNSVLDLLIYPRRQPPDLFSLCLRVIRRCLVQTLLAPPTVGSALLADLVKSASALVPERPSAAPAAPVYPHATLLSPSPQLQQAECAPRARQRWSVDVREMHLCRNVLFTALAILPVPPRVLSSLCYGFVPGHSSFVTHRRSVIGPSQVQTA</sequence>
<keyword evidence="2" id="KW-0853">WD repeat</keyword>
<gene>
    <name evidence="3" type="primary">WSB1</name>
    <name evidence="3" type="ORF">TR137720</name>
</gene>
<dbReference type="EMBL" id="GEEE01005235">
    <property type="protein sequence ID" value="JAP57990.1"/>
    <property type="molecule type" value="Transcribed_RNA"/>
</dbReference>
<reference evidence="3" key="1">
    <citation type="submission" date="2016-01" db="EMBL/GenBank/DDBJ databases">
        <title>Reference transcriptome for the parasite Schistocephalus solidus: insights into the molecular evolution of parasitism.</title>
        <authorList>
            <person name="Hebert F.O."/>
            <person name="Grambauer S."/>
            <person name="Barber I."/>
            <person name="Landry C.R."/>
            <person name="Aubin-Horth N."/>
        </authorList>
    </citation>
    <scope>NUCLEOTIDE SEQUENCE</scope>
</reference>
<accession>A0A0X3Q3F2</accession>
<dbReference type="SUPFAM" id="SSF50978">
    <property type="entry name" value="WD40 repeat-like"/>
    <property type="match status" value="1"/>
</dbReference>
<dbReference type="InterPro" id="IPR001680">
    <property type="entry name" value="WD40_rpt"/>
</dbReference>
<dbReference type="Pfam" id="PF00400">
    <property type="entry name" value="WD40"/>
    <property type="match status" value="2"/>
</dbReference>
<name>A0A0X3Q3F2_SCHSO</name>
<evidence type="ECO:0000256" key="1">
    <source>
        <dbReference type="ARBA" id="ARBA00022786"/>
    </source>
</evidence>
<dbReference type="Gene3D" id="2.130.10.10">
    <property type="entry name" value="YVTN repeat-like/Quinoprotein amine dehydrogenase"/>
    <property type="match status" value="2"/>
</dbReference>
<dbReference type="InterPro" id="IPR015943">
    <property type="entry name" value="WD40/YVTN_repeat-like_dom_sf"/>
</dbReference>
<evidence type="ECO:0000313" key="3">
    <source>
        <dbReference type="EMBL" id="JAP57990.1"/>
    </source>
</evidence>
<feature type="repeat" description="WD" evidence="2">
    <location>
        <begin position="357"/>
        <end position="391"/>
    </location>
</feature>